<accession>W7Y3N7</accession>
<dbReference type="InterPro" id="IPR001789">
    <property type="entry name" value="Sig_transdc_resp-reg_receiver"/>
</dbReference>
<proteinExistence type="predicted"/>
<dbReference type="EMBL" id="BAMD01000007">
    <property type="protein sequence ID" value="GAF02193.1"/>
    <property type="molecule type" value="Genomic_DNA"/>
</dbReference>
<dbReference type="PANTHER" id="PTHR45526">
    <property type="entry name" value="TRANSCRIPTIONAL REGULATORY PROTEIN DPIA"/>
    <property type="match status" value="1"/>
</dbReference>
<dbReference type="InterPro" id="IPR051271">
    <property type="entry name" value="2C-system_Tx_regulators"/>
</dbReference>
<dbReference type="InterPro" id="IPR007492">
    <property type="entry name" value="LytTR_DNA-bd_dom"/>
</dbReference>
<dbReference type="SMART" id="SM00850">
    <property type="entry name" value="LytTR"/>
    <property type="match status" value="1"/>
</dbReference>
<dbReference type="SMART" id="SM00448">
    <property type="entry name" value="REC"/>
    <property type="match status" value="1"/>
</dbReference>
<dbReference type="STRING" id="869213.GCA_000517085_00660"/>
<gene>
    <name evidence="3" type="ORF">JCM21142_3821</name>
</gene>
<dbReference type="RefSeq" id="WP_027470655.1">
    <property type="nucleotide sequence ID" value="NZ_BAMD01000007.1"/>
</dbReference>
<evidence type="ECO:0000313" key="4">
    <source>
        <dbReference type="Proteomes" id="UP000019402"/>
    </source>
</evidence>
<dbReference type="Gene3D" id="2.40.50.1020">
    <property type="entry name" value="LytTr DNA-binding domain"/>
    <property type="match status" value="1"/>
</dbReference>
<protein>
    <submittedName>
        <fullName evidence="3">Putative transcriptional regulatory protein YehT</fullName>
    </submittedName>
</protein>
<keyword evidence="1" id="KW-0597">Phosphoprotein</keyword>
<feature type="modified residue" description="4-aspartylphosphate" evidence="1">
    <location>
        <position position="55"/>
    </location>
</feature>
<dbReference type="Gene3D" id="3.40.50.2300">
    <property type="match status" value="1"/>
</dbReference>
<dbReference type="Proteomes" id="UP000019402">
    <property type="component" value="Unassembled WGS sequence"/>
</dbReference>
<dbReference type="Pfam" id="PF04397">
    <property type="entry name" value="LytTR"/>
    <property type="match status" value="1"/>
</dbReference>
<dbReference type="Pfam" id="PF00072">
    <property type="entry name" value="Response_reg"/>
    <property type="match status" value="1"/>
</dbReference>
<evidence type="ECO:0000259" key="2">
    <source>
        <dbReference type="PROSITE" id="PS50110"/>
    </source>
</evidence>
<sequence length="240" mass="27832">MTINCIIVDDEPLAQDLIENYVSKIPFLILKAKCSSAFEAFDCLRKYDINLVFLDIHMPNVTGLDFIKSIETKPMFIFTTAYSEHAIEAFDLNAIDYLVKPIPFDRFLKAANKAINYHSLKNQSSLAEATAKLEVQKQDYFFIKVDYKERKINFADILYIEGLKDYIKIHLMSSSKPIVTHNSLKNILLTIQDHGFVRVHKSFIVSIHHIKSITKNRIVINDQWIPIGEIYKEEFLNKIK</sequence>
<feature type="domain" description="Response regulatory" evidence="2">
    <location>
        <begin position="4"/>
        <end position="115"/>
    </location>
</feature>
<keyword evidence="4" id="KW-1185">Reference proteome</keyword>
<reference evidence="3 4" key="1">
    <citation type="journal article" date="2014" name="Genome Announc.">
        <title>Draft Genome Sequence of Cytophaga fermentans JCM 21142T, a Facultative Anaerobe Isolated from Marine Mud.</title>
        <authorList>
            <person name="Starns D."/>
            <person name="Oshima K."/>
            <person name="Suda W."/>
            <person name="Iino T."/>
            <person name="Yuki M."/>
            <person name="Inoue J."/>
            <person name="Kitamura K."/>
            <person name="Iida T."/>
            <person name="Darby A."/>
            <person name="Hattori M."/>
            <person name="Ohkuma M."/>
        </authorList>
    </citation>
    <scope>NUCLEOTIDE SEQUENCE [LARGE SCALE GENOMIC DNA]</scope>
    <source>
        <strain evidence="3 4">JCM 21142</strain>
    </source>
</reference>
<organism evidence="3 4">
    <name type="scientific">Saccharicrinis fermentans DSM 9555 = JCM 21142</name>
    <dbReference type="NCBI Taxonomy" id="869213"/>
    <lineage>
        <taxon>Bacteria</taxon>
        <taxon>Pseudomonadati</taxon>
        <taxon>Bacteroidota</taxon>
        <taxon>Bacteroidia</taxon>
        <taxon>Marinilabiliales</taxon>
        <taxon>Marinilabiliaceae</taxon>
        <taxon>Saccharicrinis</taxon>
    </lineage>
</organism>
<dbReference type="InterPro" id="IPR011006">
    <property type="entry name" value="CheY-like_superfamily"/>
</dbReference>
<dbReference type="PROSITE" id="PS50110">
    <property type="entry name" value="RESPONSE_REGULATORY"/>
    <property type="match status" value="1"/>
</dbReference>
<dbReference type="GO" id="GO:0003677">
    <property type="term" value="F:DNA binding"/>
    <property type="evidence" value="ECO:0007669"/>
    <property type="project" value="InterPro"/>
</dbReference>
<dbReference type="eggNOG" id="COG3279">
    <property type="taxonomic scope" value="Bacteria"/>
</dbReference>
<dbReference type="GO" id="GO:0000156">
    <property type="term" value="F:phosphorelay response regulator activity"/>
    <property type="evidence" value="ECO:0007669"/>
    <property type="project" value="TreeGrafter"/>
</dbReference>
<comment type="caution">
    <text evidence="3">The sequence shown here is derived from an EMBL/GenBank/DDBJ whole genome shotgun (WGS) entry which is preliminary data.</text>
</comment>
<dbReference type="PANTHER" id="PTHR45526:SF1">
    <property type="entry name" value="TRANSCRIPTIONAL REGULATORY PROTEIN DCUR-RELATED"/>
    <property type="match status" value="1"/>
</dbReference>
<name>W7Y3N7_9BACT</name>
<evidence type="ECO:0000256" key="1">
    <source>
        <dbReference type="PROSITE-ProRule" id="PRU00169"/>
    </source>
</evidence>
<dbReference type="AlphaFoldDB" id="W7Y3N7"/>
<evidence type="ECO:0000313" key="3">
    <source>
        <dbReference type="EMBL" id="GAF02193.1"/>
    </source>
</evidence>
<dbReference type="OrthoDB" id="1490554at2"/>
<dbReference type="SUPFAM" id="SSF52172">
    <property type="entry name" value="CheY-like"/>
    <property type="match status" value="1"/>
</dbReference>